<dbReference type="InterPro" id="IPR043964">
    <property type="entry name" value="P-loop_TraG"/>
</dbReference>
<dbReference type="RefSeq" id="WP_169100797.1">
    <property type="nucleotide sequence ID" value="NZ_JABBVZ010000053.1"/>
</dbReference>
<dbReference type="SUPFAM" id="SSF52540">
    <property type="entry name" value="P-loop containing nucleoside triphosphate hydrolases"/>
    <property type="match status" value="1"/>
</dbReference>
<dbReference type="PANTHER" id="PTHR30121">
    <property type="entry name" value="UNCHARACTERIZED PROTEIN YJGR-RELATED"/>
    <property type="match status" value="1"/>
</dbReference>
<evidence type="ECO:0000313" key="2">
    <source>
        <dbReference type="EMBL" id="NMP23482.1"/>
    </source>
</evidence>
<sequence>MPRPAWIRLPRPSSETLPRNAGVQAFLNAVAPMAMQFSPRSVAWDDLWTRVYGVLRYPPQVGAAWLAKVANQEGVYLSLQAEPTDPTQLAMTLTRAITQMTGQLQGGHLNPLLRQRLLQQVSDAETLLKKIDAEQQSLFLTGVFLLVTAPNEETGLQRCQRLEGLAAAQGLRIRPLVYRQHEGLMSVGPWGRWHPDLKGSAPFQLPAETLAAAFPFSYGGINHGSGILVGRDDHRGLVLINRWEPPSEDAITNKNMALLGPSGGGKTWTASMMILREWMLGAKIIVIDPMKRDYRGLCQALGGTWVNAAGGATKINPFQAPLDAGEGPDSGDEEHRSLSPMMLHLQRVQTFLQTYLPELTALQQALLAQAVQEMYQNHGITAETRPRDIETAHWPHMGHLYQVVSDHAAADPLSADWAMLMALLRDAGEGIAAPLWAGPSTAPTQVDADFVVLDIEDLARAPLPIRRAQFHNVLGYAWDLIRADRSEGKLLVVDEAWLLVDPKTPETLAFLRSIAKLIRGYNGALMMITQQVNDFLTEAVRGEGEAVIGNCAYTLLFRQDNRNDLDAVTHLFHLSDKEQDTLQAAKVGEGLLIAGNGRVWLQVELAPHERQLLEHVGPSPV</sequence>
<dbReference type="CDD" id="cd01127">
    <property type="entry name" value="TrwB_TraG_TraD_VirD4"/>
    <property type="match status" value="1"/>
</dbReference>
<comment type="caution">
    <text evidence="2">The sequence shown here is derived from an EMBL/GenBank/DDBJ whole genome shotgun (WGS) entry which is preliminary data.</text>
</comment>
<feature type="domain" description="TraG P-loop" evidence="1">
    <location>
        <begin position="244"/>
        <end position="350"/>
    </location>
</feature>
<organism evidence="2 3">
    <name type="scientific">Sulfobacillus harzensis</name>
    <dbReference type="NCBI Taxonomy" id="2729629"/>
    <lineage>
        <taxon>Bacteria</taxon>
        <taxon>Bacillati</taxon>
        <taxon>Bacillota</taxon>
        <taxon>Clostridia</taxon>
        <taxon>Eubacteriales</taxon>
        <taxon>Clostridiales Family XVII. Incertae Sedis</taxon>
        <taxon>Sulfobacillus</taxon>
    </lineage>
</organism>
<feature type="domain" description="TraG P-loop" evidence="1">
    <location>
        <begin position="487"/>
        <end position="582"/>
    </location>
</feature>
<proteinExistence type="predicted"/>
<dbReference type="PANTHER" id="PTHR30121:SF6">
    <property type="entry name" value="SLR6007 PROTEIN"/>
    <property type="match status" value="1"/>
</dbReference>
<dbReference type="Pfam" id="PF19044">
    <property type="entry name" value="P-loop_TraG"/>
    <property type="match status" value="2"/>
</dbReference>
<dbReference type="AlphaFoldDB" id="A0A7Y0L5T2"/>
<dbReference type="Gene3D" id="3.40.50.300">
    <property type="entry name" value="P-loop containing nucleotide triphosphate hydrolases"/>
    <property type="match status" value="2"/>
</dbReference>
<evidence type="ECO:0000259" key="1">
    <source>
        <dbReference type="Pfam" id="PF19044"/>
    </source>
</evidence>
<evidence type="ECO:0000313" key="3">
    <source>
        <dbReference type="Proteomes" id="UP000533476"/>
    </source>
</evidence>
<keyword evidence="3" id="KW-1185">Reference proteome</keyword>
<dbReference type="Proteomes" id="UP000533476">
    <property type="component" value="Unassembled WGS sequence"/>
</dbReference>
<dbReference type="InterPro" id="IPR051162">
    <property type="entry name" value="T4SS_component"/>
</dbReference>
<dbReference type="InterPro" id="IPR027417">
    <property type="entry name" value="P-loop_NTPase"/>
</dbReference>
<protein>
    <submittedName>
        <fullName evidence="2">DUF87 domain-containing protein</fullName>
    </submittedName>
</protein>
<gene>
    <name evidence="2" type="ORF">HIJ39_14135</name>
</gene>
<dbReference type="Gene3D" id="1.10.8.730">
    <property type="match status" value="1"/>
</dbReference>
<dbReference type="EMBL" id="JABBVZ010000053">
    <property type="protein sequence ID" value="NMP23482.1"/>
    <property type="molecule type" value="Genomic_DNA"/>
</dbReference>
<reference evidence="2 3" key="1">
    <citation type="submission" date="2020-04" db="EMBL/GenBank/DDBJ databases">
        <authorList>
            <person name="Zhang R."/>
            <person name="Schippers A."/>
        </authorList>
    </citation>
    <scope>NUCLEOTIDE SEQUENCE [LARGE SCALE GENOMIC DNA]</scope>
    <source>
        <strain evidence="2 3">DSM 109850</strain>
    </source>
</reference>
<accession>A0A7Y0L5T2</accession>
<name>A0A7Y0L5T2_9FIRM</name>